<reference evidence="22" key="2">
    <citation type="submission" date="2025-08" db="UniProtKB">
        <authorList>
            <consortium name="Ensembl"/>
        </authorList>
    </citation>
    <scope>IDENTIFICATION</scope>
</reference>
<dbReference type="GO" id="GO:0005783">
    <property type="term" value="C:endoplasmic reticulum"/>
    <property type="evidence" value="ECO:0007669"/>
    <property type="project" value="UniProtKB-SubCell"/>
</dbReference>
<dbReference type="FunFam" id="3.30.1120.10:FF:000003">
    <property type="entry name" value="Arylsulfatase A"/>
    <property type="match status" value="1"/>
</dbReference>
<dbReference type="CDD" id="cd16158">
    <property type="entry name" value="ARSA"/>
    <property type="match status" value="1"/>
</dbReference>
<proteinExistence type="inferred from homology"/>
<evidence type="ECO:0000256" key="13">
    <source>
        <dbReference type="ARBA" id="ARBA00023228"/>
    </source>
</evidence>
<keyword evidence="12" id="KW-0325">Glycoprotein</keyword>
<evidence type="ECO:0000256" key="5">
    <source>
        <dbReference type="ARBA" id="ARBA00022723"/>
    </source>
</evidence>
<evidence type="ECO:0000256" key="4">
    <source>
        <dbReference type="ARBA" id="ARBA00008779"/>
    </source>
</evidence>
<dbReference type="FunFam" id="3.40.720.10:FF:000023">
    <property type="entry name" value="Arylsulfatase A"/>
    <property type="match status" value="1"/>
</dbReference>
<comment type="similarity">
    <text evidence="4">Belongs to the sulfatase family.</text>
</comment>
<keyword evidence="5" id="KW-0479">Metal-binding</keyword>
<keyword evidence="23" id="KW-1185">Reference proteome</keyword>
<evidence type="ECO:0000256" key="19">
    <source>
        <dbReference type="ARBA" id="ARBA00076521"/>
    </source>
</evidence>
<name>A0AAR2L7V1_PYGNA</name>
<dbReference type="Ensembl" id="ENSPNAT00000083455.1">
    <property type="protein sequence ID" value="ENSPNAP00000070451.1"/>
    <property type="gene ID" value="ENSPNAG00000023986.2"/>
</dbReference>
<evidence type="ECO:0000256" key="11">
    <source>
        <dbReference type="ARBA" id="ARBA00023157"/>
    </source>
</evidence>
<comment type="subcellular location">
    <subcellularLocation>
        <location evidence="2">Endoplasmic reticulum</location>
    </subcellularLocation>
    <subcellularLocation>
        <location evidence="3">Lysosome</location>
    </subcellularLocation>
</comment>
<dbReference type="AlphaFoldDB" id="A0AAR2L7V1"/>
<dbReference type="Pfam" id="PF14707">
    <property type="entry name" value="Sulfatase_C"/>
    <property type="match status" value="1"/>
</dbReference>
<evidence type="ECO:0000256" key="9">
    <source>
        <dbReference type="ARBA" id="ARBA00022837"/>
    </source>
</evidence>
<dbReference type="GO" id="GO:0046872">
    <property type="term" value="F:metal ion binding"/>
    <property type="evidence" value="ECO:0007669"/>
    <property type="project" value="UniProtKB-KW"/>
</dbReference>
<dbReference type="PROSITE" id="PS00523">
    <property type="entry name" value="SULFATASE_1"/>
    <property type="match status" value="1"/>
</dbReference>
<dbReference type="GO" id="GO:0004098">
    <property type="term" value="F:cerebroside-sulfatase activity"/>
    <property type="evidence" value="ECO:0007669"/>
    <property type="project" value="UniProtKB-EC"/>
</dbReference>
<sequence length="512" mass="56322">MSLIMDLYLWVTAALLALLVPDCLAATRPNFVLLFADDLGYGDLGFSGHPSSLTPNLDRLAANGLRFTDFYVTSPVCSPSRASLLTGRYQTRSGIYPGVLYPGSRGGLPLNETTIAEVLKPLGYATAIMGKWHLGYGANGTYLPTRQGFDHYLGIPYSHDMGPCQNLTCFPPDVKCFGYCDQGVVTVPLMSLDTIIQQPVDFVNLDDAYRDFATRFIRTAAEAQQPFFLYYPSHHTHYPQFAGWKSVGRSLRGPFGDSLLEFDSTIGDILQTLDETGVLKNTLVFFTSDNGPELMRMSRGGNSGLLKCGKGTTYEGGMREPAIAYWPGVIKPGVTHSLSSTLDILPTFAKLAGAPLPKVQLDGVEMTDILFNHGPGKREAMFFYPTDPSEKYSVFAVRWGKYKAHYYTRGATHSGTTPDKDCSVFAFLRQHDPPLLFDLESDPSENYNLTLKNFPEWATVQNKIQDLKAAFEASMEFGESEIGKGTDPTLEPCCNPECSPKPKCCQCGTVGY</sequence>
<evidence type="ECO:0000256" key="6">
    <source>
        <dbReference type="ARBA" id="ARBA00022729"/>
    </source>
</evidence>
<reference evidence="22" key="3">
    <citation type="submission" date="2025-09" db="UniProtKB">
        <authorList>
            <consortium name="Ensembl"/>
        </authorList>
    </citation>
    <scope>IDENTIFICATION</scope>
</reference>
<keyword evidence="8" id="KW-0256">Endoplasmic reticulum</keyword>
<dbReference type="InterPro" id="IPR050738">
    <property type="entry name" value="Sulfatase"/>
</dbReference>
<keyword evidence="9" id="KW-0106">Calcium</keyword>
<evidence type="ECO:0000256" key="15">
    <source>
        <dbReference type="ARBA" id="ARBA00058866"/>
    </source>
</evidence>
<dbReference type="InterPro" id="IPR024607">
    <property type="entry name" value="Sulfatase_CS"/>
</dbReference>
<dbReference type="PANTHER" id="PTHR42693">
    <property type="entry name" value="ARYLSULFATASE FAMILY MEMBER"/>
    <property type="match status" value="1"/>
</dbReference>
<evidence type="ECO:0000256" key="3">
    <source>
        <dbReference type="ARBA" id="ARBA00004371"/>
    </source>
</evidence>
<evidence type="ECO:0000256" key="10">
    <source>
        <dbReference type="ARBA" id="ARBA00023098"/>
    </source>
</evidence>
<evidence type="ECO:0000256" key="17">
    <source>
        <dbReference type="ARBA" id="ARBA00066352"/>
    </source>
</evidence>
<keyword evidence="7" id="KW-0378">Hydrolase</keyword>
<gene>
    <name evidence="22" type="primary">ARSA</name>
</gene>
<dbReference type="InterPro" id="IPR000917">
    <property type="entry name" value="Sulfatase_N"/>
</dbReference>
<dbReference type="EC" id="3.1.6.8" evidence="17"/>
<feature type="domain" description="Sulfatase N-terminal" evidence="21">
    <location>
        <begin position="29"/>
        <end position="354"/>
    </location>
</feature>
<protein>
    <recommendedName>
        <fullName evidence="18">Arylsulfatase A</fullName>
        <ecNumber evidence="17">3.1.6.8</ecNumber>
    </recommendedName>
    <alternativeName>
        <fullName evidence="19">Cerebroside-sulfatase</fullName>
    </alternativeName>
</protein>
<dbReference type="GO" id="GO:0004065">
    <property type="term" value="F:arylsulfatase activity"/>
    <property type="evidence" value="ECO:0007669"/>
    <property type="project" value="TreeGrafter"/>
</dbReference>
<keyword evidence="10" id="KW-0443">Lipid metabolism</keyword>
<dbReference type="SUPFAM" id="SSF53649">
    <property type="entry name" value="Alkaline phosphatase-like"/>
    <property type="match status" value="1"/>
</dbReference>
<keyword evidence="11" id="KW-1015">Disulfide bond</keyword>
<keyword evidence="13" id="KW-0458">Lysosome</keyword>
<accession>A0AAR2L7V1</accession>
<dbReference type="Pfam" id="PF00884">
    <property type="entry name" value="Sulfatase"/>
    <property type="match status" value="1"/>
</dbReference>
<evidence type="ECO:0000313" key="22">
    <source>
        <dbReference type="Ensembl" id="ENSPNAP00000070451.1"/>
    </source>
</evidence>
<keyword evidence="6 20" id="KW-0732">Signal</keyword>
<dbReference type="Gene3D" id="3.30.1120.10">
    <property type="match status" value="1"/>
</dbReference>
<comment type="catalytic activity">
    <reaction evidence="14">
        <text>an N-acyl-1-beta-D-(3-O-sulfo)-galactosyl-sphing-4-enine + H2O = a beta-D-galactosyl-(1&lt;-&gt;1')-N-acylsphing-4-enine + sulfate + H(+)</text>
        <dbReference type="Rhea" id="RHEA:21300"/>
        <dbReference type="ChEBI" id="CHEBI:15377"/>
        <dbReference type="ChEBI" id="CHEBI:15378"/>
        <dbReference type="ChEBI" id="CHEBI:16189"/>
        <dbReference type="ChEBI" id="CHEBI:18390"/>
        <dbReference type="ChEBI" id="CHEBI:75956"/>
        <dbReference type="EC" id="3.1.6.8"/>
    </reaction>
    <physiologicalReaction direction="left-to-right" evidence="14">
        <dbReference type="Rhea" id="RHEA:21301"/>
    </physiologicalReaction>
</comment>
<evidence type="ECO:0000256" key="18">
    <source>
        <dbReference type="ARBA" id="ARBA00074874"/>
    </source>
</evidence>
<dbReference type="PANTHER" id="PTHR42693:SF11">
    <property type="entry name" value="ARYLSULFATASE A"/>
    <property type="match status" value="1"/>
</dbReference>
<evidence type="ECO:0000256" key="2">
    <source>
        <dbReference type="ARBA" id="ARBA00004240"/>
    </source>
</evidence>
<evidence type="ECO:0000256" key="20">
    <source>
        <dbReference type="SAM" id="SignalP"/>
    </source>
</evidence>
<evidence type="ECO:0000256" key="16">
    <source>
        <dbReference type="ARBA" id="ARBA00061742"/>
    </source>
</evidence>
<evidence type="ECO:0000256" key="7">
    <source>
        <dbReference type="ARBA" id="ARBA00022801"/>
    </source>
</evidence>
<evidence type="ECO:0000256" key="14">
    <source>
        <dbReference type="ARBA" id="ARBA00052854"/>
    </source>
</evidence>
<comment type="function">
    <text evidence="15">Hydrolyzes cerebroside sulfate.</text>
</comment>
<dbReference type="GO" id="GO:0006629">
    <property type="term" value="P:lipid metabolic process"/>
    <property type="evidence" value="ECO:0007669"/>
    <property type="project" value="UniProtKB-KW"/>
</dbReference>
<reference evidence="22 23" key="1">
    <citation type="submission" date="2020-10" db="EMBL/GenBank/DDBJ databases">
        <title>Pygocentrus nattereri (red-bellied piranha) genome, fPygNat1, primary haplotype.</title>
        <authorList>
            <person name="Myers G."/>
            <person name="Meyer A."/>
            <person name="Karagic N."/>
            <person name="Pippel M."/>
            <person name="Winkler S."/>
            <person name="Tracey A."/>
            <person name="Wood J."/>
            <person name="Formenti G."/>
            <person name="Howe K."/>
            <person name="Fedrigo O."/>
            <person name="Jarvis E.D."/>
        </authorList>
    </citation>
    <scope>NUCLEOTIDE SEQUENCE [LARGE SCALE GENOMIC DNA]</scope>
</reference>
<evidence type="ECO:0000256" key="1">
    <source>
        <dbReference type="ARBA" id="ARBA00001913"/>
    </source>
</evidence>
<comment type="cofactor">
    <cofactor evidence="1">
        <name>Ca(2+)</name>
        <dbReference type="ChEBI" id="CHEBI:29108"/>
    </cofactor>
</comment>
<evidence type="ECO:0000256" key="12">
    <source>
        <dbReference type="ARBA" id="ARBA00023180"/>
    </source>
</evidence>
<dbReference type="Gene3D" id="3.40.720.10">
    <property type="entry name" value="Alkaline Phosphatase, subunit A"/>
    <property type="match status" value="1"/>
</dbReference>
<evidence type="ECO:0000259" key="21">
    <source>
        <dbReference type="Pfam" id="PF00884"/>
    </source>
</evidence>
<dbReference type="GO" id="GO:0005764">
    <property type="term" value="C:lysosome"/>
    <property type="evidence" value="ECO:0007669"/>
    <property type="project" value="UniProtKB-SubCell"/>
</dbReference>
<evidence type="ECO:0000256" key="8">
    <source>
        <dbReference type="ARBA" id="ARBA00022824"/>
    </source>
</evidence>
<evidence type="ECO:0000313" key="23">
    <source>
        <dbReference type="Proteomes" id="UP001501920"/>
    </source>
</evidence>
<feature type="chain" id="PRO_5043624915" description="Arylsulfatase A" evidence="20">
    <location>
        <begin position="26"/>
        <end position="512"/>
    </location>
</feature>
<dbReference type="GeneTree" id="ENSGT00940000157610"/>
<dbReference type="InterPro" id="IPR017850">
    <property type="entry name" value="Alkaline_phosphatase_core_sf"/>
</dbReference>
<organism evidence="22 23">
    <name type="scientific">Pygocentrus nattereri</name>
    <name type="common">Red-bellied piranha</name>
    <dbReference type="NCBI Taxonomy" id="42514"/>
    <lineage>
        <taxon>Eukaryota</taxon>
        <taxon>Metazoa</taxon>
        <taxon>Chordata</taxon>
        <taxon>Craniata</taxon>
        <taxon>Vertebrata</taxon>
        <taxon>Euteleostomi</taxon>
        <taxon>Actinopterygii</taxon>
        <taxon>Neopterygii</taxon>
        <taxon>Teleostei</taxon>
        <taxon>Ostariophysi</taxon>
        <taxon>Characiformes</taxon>
        <taxon>Characoidei</taxon>
        <taxon>Pygocentrus</taxon>
    </lineage>
</organism>
<feature type="signal peptide" evidence="20">
    <location>
        <begin position="1"/>
        <end position="25"/>
    </location>
</feature>
<dbReference type="Proteomes" id="UP001501920">
    <property type="component" value="Chromosome 7"/>
</dbReference>
<comment type="subunit">
    <text evidence="16">Homodimer at neutral pH and homooctamer at acidic pH. Exists both as a single chain of 58 kDa (component A) or as a chain of 50 kDa (component B) linked by disulfide bond(s) to a 7 kDa chain (component C). Interacts with SUMF1.</text>
</comment>